<accession>A0ACC3AJW2</accession>
<dbReference type="Proteomes" id="UP001172386">
    <property type="component" value="Unassembled WGS sequence"/>
</dbReference>
<evidence type="ECO:0000313" key="1">
    <source>
        <dbReference type="EMBL" id="KAJ9664177.1"/>
    </source>
</evidence>
<organism evidence="1 2">
    <name type="scientific">Neophaeococcomyces mojaviensis</name>
    <dbReference type="NCBI Taxonomy" id="3383035"/>
    <lineage>
        <taxon>Eukaryota</taxon>
        <taxon>Fungi</taxon>
        <taxon>Dikarya</taxon>
        <taxon>Ascomycota</taxon>
        <taxon>Pezizomycotina</taxon>
        <taxon>Eurotiomycetes</taxon>
        <taxon>Chaetothyriomycetidae</taxon>
        <taxon>Chaetothyriales</taxon>
        <taxon>Chaetothyriales incertae sedis</taxon>
        <taxon>Neophaeococcomyces</taxon>
    </lineage>
</organism>
<reference evidence="1" key="1">
    <citation type="submission" date="2022-10" db="EMBL/GenBank/DDBJ databases">
        <title>Culturing micro-colonial fungi from biological soil crusts in the Mojave desert and describing Neophaeococcomyces mojavensis, and introducing the new genera and species Taxawa tesnikishii.</title>
        <authorList>
            <person name="Kurbessoian T."/>
            <person name="Stajich J.E."/>
        </authorList>
    </citation>
    <scope>NUCLEOTIDE SEQUENCE</scope>
    <source>
        <strain evidence="1">JES_112</strain>
    </source>
</reference>
<sequence length="1284" mass="142596">MNRFPSTRRYQRLSDHQSLPAASSWLPDPSRSPNQHHSIEFELQDKVQAPKSVHTHFVEELSPSLSTHRYVPVKGYEDNGQERGLDAHIGAGKVDTGYNPPFLRRWVLISFAVLWLLIIVSLQVIYSVSQSQKGLATTNSNYRYLWQYGATFILVVVTVLWRQVDYAAKYIAPWATLARGPVSADRSLLLDYVTPFQIISFIRSVKFGHFSVTSTILIFVLIKVLTVISTGLLTLDIIPFENVSQTMRTTSAFDGSEGLDPTTIDSRASVGLYGHRVYGMLLPNGTTEKYAFQLFEPAGTSKVPRGTYAYNSSVDVFLGDGWTCETGNLTYKNGTDHMDVGDGFGFENSPVMMYYNASISLPDCEIHKVHLDAPDWYYQTNDTTDRFGYYSAFQQVNCSNLPPTDPKFKRFTVSTAYSIGTGQDDHRMLNSSHIVCIPSYKIQSGYVQLGTDGQLLSDIALHGPSKQIDGITASDIAIAVQKTVAQGNIPSDIDTYKLKSDTFTEMMISLSTDFKFEDLMNRTWLETKSKEAYQQLSAQIAGLYLLTDKGTTSNLQGTISQNVNRLVVRELPTRLMQAIAAVMFLLTITMVFTMPHGVVPRSVESIAGVAAILARSPALNQILRNTGHLDIKQLSQVLAGHRYMSTVADAPGGRTFSIRVLSNTDMAARPPAKRDSIKWATPLVLHRVVMLLTLLLAIAVVITLEVLYQKSQASSGIANVNVDSLEKYSWLYVPTVVLVLLATTFNLLDFELEFSDPYHELARRGYASAESSLLWDPLRNVSVRTTFQAFRHSRFALVASSLCAIVAPMLTILVSGLFTTKFVPLSSPITAKALTWFNISSADLYADAYTFAIPSLIVQGNMSYPRWTYDEIAFPSIDLSSQTTGIKNATSGTITLNMPAARGVVNCTIVPESAYLNMTPAVGMCTDSGCIEYNISDPSGCGNTGYIDQNYIFLSGYASSPLSGSGYFGSITAGASSQTNVTDNSTIKCPPYTVYYGKMTDGKVDQISFYRCFCALETIQTTADISLFQSTIINEPTVMANTSKIFNDEWYPSVSDGPYYSSINFTHPDEYFGAYVNAMVYGRDGVPKDELLDNTKFIDRFTRLYRIWTAQWMNTYMRNPIDKLPSNQTGIPNTLTGVYDDPNRNRLFLTTISTRALEGVIGMLLICGIVIFVLVDMSKVLPKEVGTIGAVASLLAGSRLVDEKSGLIPRGSEWISDNEMMKRGMFKGERFRMGWWTDDISREDRNIDTTYRGNVGELYGHQLEKEAGEFRIDARPRSDISEFK</sequence>
<name>A0ACC3AJW2_9EURO</name>
<keyword evidence="2" id="KW-1185">Reference proteome</keyword>
<evidence type="ECO:0000313" key="2">
    <source>
        <dbReference type="Proteomes" id="UP001172386"/>
    </source>
</evidence>
<comment type="caution">
    <text evidence="1">The sequence shown here is derived from an EMBL/GenBank/DDBJ whole genome shotgun (WGS) entry which is preliminary data.</text>
</comment>
<dbReference type="EMBL" id="JAPDRQ010000004">
    <property type="protein sequence ID" value="KAJ9664177.1"/>
    <property type="molecule type" value="Genomic_DNA"/>
</dbReference>
<proteinExistence type="predicted"/>
<gene>
    <name evidence="1" type="ORF">H2198_000395</name>
</gene>
<protein>
    <submittedName>
        <fullName evidence="1">Uncharacterized protein</fullName>
    </submittedName>
</protein>